<organism evidence="12 13">
    <name type="scientific">Neocallimastix californiae</name>
    <dbReference type="NCBI Taxonomy" id="1754190"/>
    <lineage>
        <taxon>Eukaryota</taxon>
        <taxon>Fungi</taxon>
        <taxon>Fungi incertae sedis</taxon>
        <taxon>Chytridiomycota</taxon>
        <taxon>Chytridiomycota incertae sedis</taxon>
        <taxon>Neocallimastigomycetes</taxon>
        <taxon>Neocallimastigales</taxon>
        <taxon>Neocallimastigaceae</taxon>
        <taxon>Neocallimastix</taxon>
    </lineage>
</organism>
<evidence type="ECO:0000256" key="3">
    <source>
        <dbReference type="ARBA" id="ARBA00009071"/>
    </source>
</evidence>
<dbReference type="PANTHER" id="PTHR31598:SF1">
    <property type="entry name" value="DYNEIN REGULATORY COMPLEX PROTEIN 10"/>
    <property type="match status" value="1"/>
</dbReference>
<keyword evidence="10" id="KW-0175">Coiled coil</keyword>
<evidence type="ECO:0000256" key="8">
    <source>
        <dbReference type="ARBA" id="ARBA00023212"/>
    </source>
</evidence>
<comment type="subcellular location">
    <subcellularLocation>
        <location evidence="2">Cytoplasm</location>
        <location evidence="2">Cytoskeleton</location>
        <location evidence="2">Flagellum axoneme</location>
    </subcellularLocation>
</comment>
<sequence>MNSILKNGISTENNLTPVPVPSSNQPNSNKKKNLEQVRKFSVTDLMVSENDRSPCYVQRQRIKSVLNELYKKVIIIGLIPETFLRHYSNIFDPEVSAAIKEYIEVKNEYLSVRKLKGLGDVNSIYLNEVIKKYKSAVRNIYRAFLFSPEAYLQLMKYQNDSNNNKPIEIKKFEKTVAEILNFLYDKLDTTFEQDQKKQKEIKDITDIEIKKKEEVENFKTILRNAINDRYENISEKQKKWNNIKQIIEREKKVSSDKKRQLNAEINILTEKLNEKMNINKEEENTHLKKKFRIESEIENWIHRYDDEVSKKQEEYESVTKKYNEQHTALLELKERYEKLKEEYKKEKEERELKRQAEEIRTFKIVQTRHCALVIVRFYKAYLKRKQAKMNNSKKRR</sequence>
<gene>
    <name evidence="12" type="ORF">LY90DRAFT_698569</name>
</gene>
<comment type="function">
    <text evidence="1">Component of the nexin-dynein regulatory complex (N-DRC), a key regulator of ciliary/flagellar motility which maintains the alignment and integrity of the distal axoneme and regulates microtubule sliding in motile axonemes.</text>
</comment>
<evidence type="ECO:0000256" key="4">
    <source>
        <dbReference type="ARBA" id="ARBA00021752"/>
    </source>
</evidence>
<dbReference type="Proteomes" id="UP000193920">
    <property type="component" value="Unassembled WGS sequence"/>
</dbReference>
<proteinExistence type="inferred from homology"/>
<dbReference type="STRING" id="1754190.A0A1Y2F229"/>
<dbReference type="AlphaFoldDB" id="A0A1Y2F229"/>
<dbReference type="InterPro" id="IPR042815">
    <property type="entry name" value="DRC10"/>
</dbReference>
<keyword evidence="13" id="KW-1185">Reference proteome</keyword>
<evidence type="ECO:0000256" key="7">
    <source>
        <dbReference type="ARBA" id="ARBA00023069"/>
    </source>
</evidence>
<feature type="region of interest" description="Disordered" evidence="11">
    <location>
        <begin position="1"/>
        <end position="33"/>
    </location>
</feature>
<evidence type="ECO:0000313" key="12">
    <source>
        <dbReference type="EMBL" id="ORY77544.1"/>
    </source>
</evidence>
<keyword evidence="9" id="KW-0966">Cell projection</keyword>
<accession>A0A1Y2F229</accession>
<comment type="caution">
    <text evidence="12">The sequence shown here is derived from an EMBL/GenBank/DDBJ whole genome shotgun (WGS) entry which is preliminary data.</text>
</comment>
<reference evidence="12 13" key="1">
    <citation type="submission" date="2016-08" db="EMBL/GenBank/DDBJ databases">
        <title>A Parts List for Fungal Cellulosomes Revealed by Comparative Genomics.</title>
        <authorList>
            <consortium name="DOE Joint Genome Institute"/>
            <person name="Haitjema C.H."/>
            <person name="Gilmore S.P."/>
            <person name="Henske J.K."/>
            <person name="Solomon K.V."/>
            <person name="De Groot R."/>
            <person name="Kuo A."/>
            <person name="Mondo S.J."/>
            <person name="Salamov A.A."/>
            <person name="Labutti K."/>
            <person name="Zhao Z."/>
            <person name="Chiniquy J."/>
            <person name="Barry K."/>
            <person name="Brewer H.M."/>
            <person name="Purvine S.O."/>
            <person name="Wright A.T."/>
            <person name="Boxma B."/>
            <person name="Van Alen T."/>
            <person name="Hackstein J.H."/>
            <person name="Baker S.E."/>
            <person name="Grigoriev I.V."/>
            <person name="O'Malley M.A."/>
        </authorList>
    </citation>
    <scope>NUCLEOTIDE SEQUENCE [LARGE SCALE GENOMIC DNA]</scope>
    <source>
        <strain evidence="12 13">G1</strain>
    </source>
</reference>
<evidence type="ECO:0000256" key="1">
    <source>
        <dbReference type="ARBA" id="ARBA00003029"/>
    </source>
</evidence>
<keyword evidence="7" id="KW-0969">Cilium</keyword>
<evidence type="ECO:0000256" key="9">
    <source>
        <dbReference type="ARBA" id="ARBA00023273"/>
    </source>
</evidence>
<evidence type="ECO:0000313" key="13">
    <source>
        <dbReference type="Proteomes" id="UP000193920"/>
    </source>
</evidence>
<evidence type="ECO:0000256" key="11">
    <source>
        <dbReference type="SAM" id="MobiDB-lite"/>
    </source>
</evidence>
<evidence type="ECO:0000256" key="6">
    <source>
        <dbReference type="ARBA" id="ARBA00022846"/>
    </source>
</evidence>
<dbReference type="PANTHER" id="PTHR31598">
    <property type="entry name" value="IQ DOMAIN-CONTAINING PROTEIN D"/>
    <property type="match status" value="1"/>
</dbReference>
<name>A0A1Y2F229_9FUNG</name>
<evidence type="ECO:0000256" key="2">
    <source>
        <dbReference type="ARBA" id="ARBA00004611"/>
    </source>
</evidence>
<feature type="coiled-coil region" evidence="10">
    <location>
        <begin position="244"/>
        <end position="365"/>
    </location>
</feature>
<protein>
    <recommendedName>
        <fullName evidence="4">Dynein regulatory complex protein 10</fullName>
    </recommendedName>
</protein>
<keyword evidence="8" id="KW-0206">Cytoskeleton</keyword>
<evidence type="ECO:0000256" key="5">
    <source>
        <dbReference type="ARBA" id="ARBA00022490"/>
    </source>
</evidence>
<evidence type="ECO:0000256" key="10">
    <source>
        <dbReference type="SAM" id="Coils"/>
    </source>
</evidence>
<dbReference type="EMBL" id="MCOG01000019">
    <property type="protein sequence ID" value="ORY77544.1"/>
    <property type="molecule type" value="Genomic_DNA"/>
</dbReference>
<comment type="similarity">
    <text evidence="3">Belongs to the DRC10 family.</text>
</comment>
<feature type="compositionally biased region" description="Polar residues" evidence="11">
    <location>
        <begin position="1"/>
        <end position="16"/>
    </location>
</feature>
<keyword evidence="5" id="KW-0963">Cytoplasm</keyword>
<keyword evidence="6" id="KW-0282">Flagellum</keyword>
<dbReference type="OrthoDB" id="10265211at2759"/>